<sequence length="682" mass="76781">MALCRLCCTALQVILTDESLRSEYEIIFPSYLRAQQSGCWICSKVIAWAEENQPELYRKWRGSSLCATFSVSTGVGYYEPPSENVPLLPSSDAFENFGNVEDLAESPITGAGKDKSISRLLKLVKFWLERCTQEHVRCRLSSSAPWVPTRLLHLVPGERGMLVKMVVTKDAVIDGQYMTLSHRWPVKPCRRLMLTASTFSQLQRGVNVRKLPQSFQETVELASYLGIKYLWIDCLCIMQDRDDLSDWHREAPTMHMVYSHSFLNISATFSSTGLESLFHQAETFAETWPSPIDINVRGTMRKVYAVDADVWNREITEAPLNHRGWVFQERFLARRIVHFGRAQLGWECCETEALEMFPQRVPFSLVAGSGCKSTVVDKWTKPRVALNADSLPNREFRRQLDLRSNLIEAYSQCQFTFTKDRLVAFSGIAMSDTLAVDPSDLYIAGMWRSSILYSLAWQRSHSRCPLLESAQEPVFKVPSWSWLSFDGEVIFPTLPSSAALCPLARIVDISVIECSIQLECILLSLDLFWSTAGKIIGICVTELGLPIMSEGASLNDEDPMGVDDNFGSVIDLDEYSSCEKDQHLGLRAEAKNLFLVPLYASSHSLRGIFVTPSGKEKDTYIRLGAFETGYPSLVGQEMRAVGGPMMDPLSGVDKRTSSLFNYIQDCSRGYGRDSNHPVIQLV</sequence>
<dbReference type="PANTHER" id="PTHR33112:SF10">
    <property type="entry name" value="TOL"/>
    <property type="match status" value="1"/>
</dbReference>
<gene>
    <name evidence="2" type="ORF">BO82DRAFT_392456</name>
</gene>
<accession>A0A319C7E3</accession>
<keyword evidence="3" id="KW-1185">Reference proteome</keyword>
<organism evidence="2 3">
    <name type="scientific">Aspergillus uvarum CBS 121591</name>
    <dbReference type="NCBI Taxonomy" id="1448315"/>
    <lineage>
        <taxon>Eukaryota</taxon>
        <taxon>Fungi</taxon>
        <taxon>Dikarya</taxon>
        <taxon>Ascomycota</taxon>
        <taxon>Pezizomycotina</taxon>
        <taxon>Eurotiomycetes</taxon>
        <taxon>Eurotiomycetidae</taxon>
        <taxon>Eurotiales</taxon>
        <taxon>Aspergillaceae</taxon>
        <taxon>Aspergillus</taxon>
        <taxon>Aspergillus subgen. Circumdati</taxon>
    </lineage>
</organism>
<protein>
    <submittedName>
        <fullName evidence="2">HET-domain-containing protein</fullName>
    </submittedName>
</protein>
<dbReference type="VEuPathDB" id="FungiDB:BO82DRAFT_392456"/>
<evidence type="ECO:0000259" key="1">
    <source>
        <dbReference type="Pfam" id="PF06985"/>
    </source>
</evidence>
<dbReference type="AlphaFoldDB" id="A0A319C7E3"/>
<feature type="domain" description="Heterokaryon incompatibility" evidence="1">
    <location>
        <begin position="177"/>
        <end position="329"/>
    </location>
</feature>
<dbReference type="PANTHER" id="PTHR33112">
    <property type="entry name" value="DOMAIN PROTEIN, PUTATIVE-RELATED"/>
    <property type="match status" value="1"/>
</dbReference>
<proteinExistence type="predicted"/>
<dbReference type="RefSeq" id="XP_025491485.1">
    <property type="nucleotide sequence ID" value="XM_025638621.1"/>
</dbReference>
<dbReference type="Proteomes" id="UP000248340">
    <property type="component" value="Unassembled WGS sequence"/>
</dbReference>
<dbReference type="OrthoDB" id="5125733at2759"/>
<dbReference type="GeneID" id="37141363"/>
<dbReference type="InterPro" id="IPR010730">
    <property type="entry name" value="HET"/>
</dbReference>
<dbReference type="STRING" id="1448315.A0A319C7E3"/>
<evidence type="ECO:0000313" key="3">
    <source>
        <dbReference type="Proteomes" id="UP000248340"/>
    </source>
</evidence>
<reference evidence="2 3" key="1">
    <citation type="submission" date="2016-12" db="EMBL/GenBank/DDBJ databases">
        <title>The genomes of Aspergillus section Nigri reveals drivers in fungal speciation.</title>
        <authorList>
            <consortium name="DOE Joint Genome Institute"/>
            <person name="Vesth T.C."/>
            <person name="Nybo J."/>
            <person name="Theobald S."/>
            <person name="Brandl J."/>
            <person name="Frisvad J.C."/>
            <person name="Nielsen K.F."/>
            <person name="Lyhne E.K."/>
            <person name="Kogle M.E."/>
            <person name="Kuo A."/>
            <person name="Riley R."/>
            <person name="Clum A."/>
            <person name="Nolan M."/>
            <person name="Lipzen A."/>
            <person name="Salamov A."/>
            <person name="Henrissat B."/>
            <person name="Wiebenga A."/>
            <person name="De Vries R.P."/>
            <person name="Grigoriev I.V."/>
            <person name="Mortensen U.H."/>
            <person name="Andersen M.R."/>
            <person name="Baker S.E."/>
        </authorList>
    </citation>
    <scope>NUCLEOTIDE SEQUENCE [LARGE SCALE GENOMIC DNA]</scope>
    <source>
        <strain evidence="2 3">CBS 121591</strain>
    </source>
</reference>
<evidence type="ECO:0000313" key="2">
    <source>
        <dbReference type="EMBL" id="PYH81285.1"/>
    </source>
</evidence>
<dbReference type="EMBL" id="KZ821703">
    <property type="protein sequence ID" value="PYH81285.1"/>
    <property type="molecule type" value="Genomic_DNA"/>
</dbReference>
<name>A0A319C7E3_9EURO</name>
<dbReference type="Pfam" id="PF06985">
    <property type="entry name" value="HET"/>
    <property type="match status" value="1"/>
</dbReference>